<proteinExistence type="predicted"/>
<comment type="caution">
    <text evidence="2">The sequence shown here is derived from an EMBL/GenBank/DDBJ whole genome shotgun (WGS) entry which is preliminary data.</text>
</comment>
<evidence type="ECO:0000256" key="1">
    <source>
        <dbReference type="SAM" id="MobiDB-lite"/>
    </source>
</evidence>
<evidence type="ECO:0000313" key="2">
    <source>
        <dbReference type="EMBL" id="GAA0479228.1"/>
    </source>
</evidence>
<evidence type="ECO:0008006" key="4">
    <source>
        <dbReference type="Google" id="ProtNLM"/>
    </source>
</evidence>
<sequence length="310" mass="34128">MANNPSDDTPSPANLPVPAEPAEPPETPREKPYRVRHDGWTAERQNIFIESLAKTRCVRDASRMAGISWNSAYRHRRRSAAFAERWALALRRSETTVGEVVWQRAVEGVEEDVWYYGKVVGKRTKYANDLLRLLYQHDTNGAGRDAQGRFAPAGHIDAGDGASDGAGDGEVHDGAHPGPQYPDVDEPTTVAGRTIYPKWVSLPPPDPGQPTDTLDEKLKKISDNLKRLGSRSINVRTGEGMTDEVIEAVQRFVAGGRVMLPEKMKWLPPEKFEQARAEFLAEYPGGASEGEGADQHEQAVRIGGVIRRGG</sequence>
<feature type="compositionally biased region" description="Pro residues" evidence="1">
    <location>
        <begin position="13"/>
        <end position="25"/>
    </location>
</feature>
<feature type="region of interest" description="Disordered" evidence="1">
    <location>
        <begin position="145"/>
        <end position="187"/>
    </location>
</feature>
<protein>
    <recommendedName>
        <fullName evidence="4">Terminase small subunit</fullName>
    </recommendedName>
</protein>
<feature type="compositionally biased region" description="Polar residues" evidence="1">
    <location>
        <begin position="1"/>
        <end position="11"/>
    </location>
</feature>
<organism evidence="2 3">
    <name type="scientific">Parasphingorhabdus litoris</name>
    <dbReference type="NCBI Taxonomy" id="394733"/>
    <lineage>
        <taxon>Bacteria</taxon>
        <taxon>Pseudomonadati</taxon>
        <taxon>Pseudomonadota</taxon>
        <taxon>Alphaproteobacteria</taxon>
        <taxon>Sphingomonadales</taxon>
        <taxon>Sphingomonadaceae</taxon>
        <taxon>Parasphingorhabdus</taxon>
    </lineage>
</organism>
<feature type="region of interest" description="Disordered" evidence="1">
    <location>
        <begin position="1"/>
        <end position="32"/>
    </location>
</feature>
<dbReference type="RefSeq" id="WP_229954524.1">
    <property type="nucleotide sequence ID" value="NZ_BAAAEM010000002.1"/>
</dbReference>
<reference evidence="2 3" key="1">
    <citation type="journal article" date="2019" name="Int. J. Syst. Evol. Microbiol.">
        <title>The Global Catalogue of Microorganisms (GCM) 10K type strain sequencing project: providing services to taxonomists for standard genome sequencing and annotation.</title>
        <authorList>
            <consortium name="The Broad Institute Genomics Platform"/>
            <consortium name="The Broad Institute Genome Sequencing Center for Infectious Disease"/>
            <person name="Wu L."/>
            <person name="Ma J."/>
        </authorList>
    </citation>
    <scope>NUCLEOTIDE SEQUENCE [LARGE SCALE GENOMIC DNA]</scope>
    <source>
        <strain evidence="2 3">JCM 14162</strain>
    </source>
</reference>
<dbReference type="Proteomes" id="UP001500713">
    <property type="component" value="Unassembled WGS sequence"/>
</dbReference>
<gene>
    <name evidence="2" type="ORF">GCM10009096_21590</name>
</gene>
<evidence type="ECO:0000313" key="3">
    <source>
        <dbReference type="Proteomes" id="UP001500713"/>
    </source>
</evidence>
<dbReference type="EMBL" id="BAAAEM010000002">
    <property type="protein sequence ID" value="GAA0479228.1"/>
    <property type="molecule type" value="Genomic_DNA"/>
</dbReference>
<keyword evidence="3" id="KW-1185">Reference proteome</keyword>
<name>A0ABN1ALP8_9SPHN</name>
<accession>A0ABN1ALP8</accession>